<dbReference type="EMBL" id="JBHTIZ010000011">
    <property type="protein sequence ID" value="MFD0983614.1"/>
    <property type="molecule type" value="Genomic_DNA"/>
</dbReference>
<dbReference type="SUPFAM" id="SSF47336">
    <property type="entry name" value="ACP-like"/>
    <property type="match status" value="1"/>
</dbReference>
<evidence type="ECO:0000313" key="2">
    <source>
        <dbReference type="Proteomes" id="UP001597051"/>
    </source>
</evidence>
<gene>
    <name evidence="1" type="ORF">ACFQ0S_03895</name>
</gene>
<reference evidence="2" key="1">
    <citation type="journal article" date="2019" name="Int. J. Syst. Evol. Microbiol.">
        <title>The Global Catalogue of Microorganisms (GCM) 10K type strain sequencing project: providing services to taxonomists for standard genome sequencing and annotation.</title>
        <authorList>
            <consortium name="The Broad Institute Genomics Platform"/>
            <consortium name="The Broad Institute Genome Sequencing Center for Infectious Disease"/>
            <person name="Wu L."/>
            <person name="Ma J."/>
        </authorList>
    </citation>
    <scope>NUCLEOTIDE SEQUENCE [LARGE SCALE GENOMIC DNA]</scope>
    <source>
        <strain evidence="2">CECT 7649</strain>
    </source>
</reference>
<organism evidence="1 2">
    <name type="scientific">Flavobacterium myungsuense</name>
    <dbReference type="NCBI Taxonomy" id="651823"/>
    <lineage>
        <taxon>Bacteria</taxon>
        <taxon>Pseudomonadati</taxon>
        <taxon>Bacteroidota</taxon>
        <taxon>Flavobacteriia</taxon>
        <taxon>Flavobacteriales</taxon>
        <taxon>Flavobacteriaceae</taxon>
        <taxon>Flavobacterium</taxon>
    </lineage>
</organism>
<dbReference type="RefSeq" id="WP_379754138.1">
    <property type="nucleotide sequence ID" value="NZ_JBHSYB010000012.1"/>
</dbReference>
<dbReference type="InterPro" id="IPR036736">
    <property type="entry name" value="ACP-like_sf"/>
</dbReference>
<name>A0ABW3J064_9FLAO</name>
<evidence type="ECO:0000313" key="1">
    <source>
        <dbReference type="EMBL" id="MFD0983614.1"/>
    </source>
</evidence>
<dbReference type="Proteomes" id="UP001597051">
    <property type="component" value="Unassembled WGS sequence"/>
</dbReference>
<protein>
    <submittedName>
        <fullName evidence="1">Acyl carrier protein</fullName>
    </submittedName>
</protein>
<proteinExistence type="predicted"/>
<sequence>MEKEKFLHGFQEQFDDTDPSLINFDTEYKNLDEWSSMMALIVIAFVDDSYGVSLSANDFKTTTTVADLYAIVSK</sequence>
<keyword evidence="2" id="KW-1185">Reference proteome</keyword>
<accession>A0ABW3J064</accession>
<comment type="caution">
    <text evidence="1">The sequence shown here is derived from an EMBL/GenBank/DDBJ whole genome shotgun (WGS) entry which is preliminary data.</text>
</comment>
<dbReference type="Gene3D" id="1.10.1200.10">
    <property type="entry name" value="ACP-like"/>
    <property type="match status" value="1"/>
</dbReference>